<reference evidence="2 3" key="1">
    <citation type="submission" date="2023-04" db="EMBL/GenBank/DDBJ databases">
        <title>A long-awaited taxogenomic arrangement of the family Halomonadaceae.</title>
        <authorList>
            <person name="De La Haba R."/>
            <person name="Chuvochina M."/>
            <person name="Wittouck S."/>
            <person name="Arahal D.R."/>
            <person name="Sanchez-Porro C."/>
            <person name="Hugenholtz P."/>
            <person name="Ventosa A."/>
        </authorList>
    </citation>
    <scope>NUCLEOTIDE SEQUENCE [LARGE SCALE GENOMIC DNA]</scope>
    <source>
        <strain evidence="2 3">DSM 23530</strain>
    </source>
</reference>
<proteinExistence type="predicted"/>
<comment type="caution">
    <text evidence="2">The sequence shown here is derived from an EMBL/GenBank/DDBJ whole genome shotgun (WGS) entry which is preliminary data.</text>
</comment>
<gene>
    <name evidence="2" type="ORF">QC818_08115</name>
</gene>
<dbReference type="RefSeq" id="WP_309652339.1">
    <property type="nucleotide sequence ID" value="NZ_JARWAK010000005.1"/>
</dbReference>
<evidence type="ECO:0000256" key="1">
    <source>
        <dbReference type="SAM" id="MobiDB-lite"/>
    </source>
</evidence>
<evidence type="ECO:0000313" key="3">
    <source>
        <dbReference type="Proteomes" id="UP001264519"/>
    </source>
</evidence>
<dbReference type="Proteomes" id="UP001264519">
    <property type="component" value="Unassembled WGS sequence"/>
</dbReference>
<keyword evidence="3" id="KW-1185">Reference proteome</keyword>
<sequence length="81" mass="8849">MTAAMPGAAMGRERTRTASMYQDGAHDSAAGDALRDRRRHLRRGRFEALAAPVVKAMAPALERLAGRPTPEARPLVRRRLG</sequence>
<accession>A0ABU1G1D7</accession>
<evidence type="ECO:0000313" key="2">
    <source>
        <dbReference type="EMBL" id="MDR5866744.1"/>
    </source>
</evidence>
<protein>
    <submittedName>
        <fullName evidence="2">Uncharacterized protein</fullName>
    </submittedName>
</protein>
<feature type="region of interest" description="Disordered" evidence="1">
    <location>
        <begin position="1"/>
        <end position="36"/>
    </location>
</feature>
<name>A0ABU1G1D7_9GAMM</name>
<organism evidence="2 3">
    <name type="scientific">Halomonas koreensis</name>
    <dbReference type="NCBI Taxonomy" id="245385"/>
    <lineage>
        <taxon>Bacteria</taxon>
        <taxon>Pseudomonadati</taxon>
        <taxon>Pseudomonadota</taxon>
        <taxon>Gammaproteobacteria</taxon>
        <taxon>Oceanospirillales</taxon>
        <taxon>Halomonadaceae</taxon>
        <taxon>Halomonas</taxon>
    </lineage>
</organism>
<dbReference type="EMBL" id="JARWAK010000005">
    <property type="protein sequence ID" value="MDR5866744.1"/>
    <property type="molecule type" value="Genomic_DNA"/>
</dbReference>